<accession>A0A8J8MAF5</accession>
<dbReference type="InterPro" id="IPR018060">
    <property type="entry name" value="HTH_AraC"/>
</dbReference>
<dbReference type="GO" id="GO:0043565">
    <property type="term" value="F:sequence-specific DNA binding"/>
    <property type="evidence" value="ECO:0007669"/>
    <property type="project" value="InterPro"/>
</dbReference>
<dbReference type="PANTHER" id="PTHR43280:SF2">
    <property type="entry name" value="HTH-TYPE TRANSCRIPTIONAL REGULATOR EXSA"/>
    <property type="match status" value="1"/>
</dbReference>
<evidence type="ECO:0000256" key="1">
    <source>
        <dbReference type="ARBA" id="ARBA00023015"/>
    </source>
</evidence>
<proteinExistence type="predicted"/>
<keyword evidence="6" id="KW-1185">Reference proteome</keyword>
<dbReference type="KEGG" id="vgu:HYG85_09185"/>
<evidence type="ECO:0000313" key="6">
    <source>
        <dbReference type="Proteomes" id="UP000677305"/>
    </source>
</evidence>
<dbReference type="SUPFAM" id="SSF51215">
    <property type="entry name" value="Regulatory protein AraC"/>
    <property type="match status" value="1"/>
</dbReference>
<dbReference type="InterPro" id="IPR009057">
    <property type="entry name" value="Homeodomain-like_sf"/>
</dbReference>
<dbReference type="InterPro" id="IPR020449">
    <property type="entry name" value="Tscrpt_reg_AraC-type_HTH"/>
</dbReference>
<gene>
    <name evidence="5" type="ORF">HYG85_09185</name>
</gene>
<dbReference type="RefSeq" id="WP_212693222.1">
    <property type="nucleotide sequence ID" value="NZ_CP058561.1"/>
</dbReference>
<keyword evidence="2" id="KW-0238">DNA-binding</keyword>
<keyword evidence="3" id="KW-0804">Transcription</keyword>
<reference evidence="5 6" key="1">
    <citation type="submission" date="2020-07" db="EMBL/GenBank/DDBJ databases">
        <title>Vallitalea guaymasensis genome.</title>
        <authorList>
            <person name="Postec A."/>
        </authorList>
    </citation>
    <scope>NUCLEOTIDE SEQUENCE [LARGE SCALE GENOMIC DNA]</scope>
    <source>
        <strain evidence="5 6">Ra1766G1</strain>
    </source>
</reference>
<sequence>MESVDYNILKNIMPELKYSVRRVCTPSWSFRGPFYRHNFILIYEGRAHFEKNNKEVYEGSKGDLIYFPPCSDRYAYTYKDDLMKCYAIGFQYTCPKFNDESNEWELKTTPLPFDLGQKINDEYFFGAIKKTMSELNSLWLSSKPFKELKMKAYFMELMNYLISWKTQEGVNYYNIKKVDTIIDYMCKHYKEKITLEELASMVNISVSYLGNIFKEVTQKSPIDYLMDIRLTRAKQLIDDGYKISECAKKTGFSDIYYFSKYFKKHEGMTPTMYAKRI</sequence>
<dbReference type="SUPFAM" id="SSF46689">
    <property type="entry name" value="Homeodomain-like"/>
    <property type="match status" value="2"/>
</dbReference>
<dbReference type="PROSITE" id="PS01124">
    <property type="entry name" value="HTH_ARAC_FAMILY_2"/>
    <property type="match status" value="1"/>
</dbReference>
<dbReference type="SMART" id="SM00342">
    <property type="entry name" value="HTH_ARAC"/>
    <property type="match status" value="1"/>
</dbReference>
<dbReference type="PANTHER" id="PTHR43280">
    <property type="entry name" value="ARAC-FAMILY TRANSCRIPTIONAL REGULATOR"/>
    <property type="match status" value="1"/>
</dbReference>
<dbReference type="GO" id="GO:0003700">
    <property type="term" value="F:DNA-binding transcription factor activity"/>
    <property type="evidence" value="ECO:0007669"/>
    <property type="project" value="InterPro"/>
</dbReference>
<dbReference type="AlphaFoldDB" id="A0A8J8MAF5"/>
<name>A0A8J8MAF5_9FIRM</name>
<dbReference type="PRINTS" id="PR00032">
    <property type="entry name" value="HTHARAC"/>
</dbReference>
<dbReference type="Gene3D" id="1.10.10.60">
    <property type="entry name" value="Homeodomain-like"/>
    <property type="match status" value="2"/>
</dbReference>
<evidence type="ECO:0000313" key="5">
    <source>
        <dbReference type="EMBL" id="QUH29085.1"/>
    </source>
</evidence>
<dbReference type="Proteomes" id="UP000677305">
    <property type="component" value="Chromosome"/>
</dbReference>
<protein>
    <submittedName>
        <fullName evidence="5">Helix-turn-helix transcriptional regulator</fullName>
    </submittedName>
</protein>
<dbReference type="EMBL" id="CP058561">
    <property type="protein sequence ID" value="QUH29085.1"/>
    <property type="molecule type" value="Genomic_DNA"/>
</dbReference>
<evidence type="ECO:0000259" key="4">
    <source>
        <dbReference type="PROSITE" id="PS01124"/>
    </source>
</evidence>
<evidence type="ECO:0000256" key="2">
    <source>
        <dbReference type="ARBA" id="ARBA00023125"/>
    </source>
</evidence>
<dbReference type="InterPro" id="IPR037923">
    <property type="entry name" value="HTH-like"/>
</dbReference>
<organism evidence="5 6">
    <name type="scientific">Vallitalea guaymasensis</name>
    <dbReference type="NCBI Taxonomy" id="1185412"/>
    <lineage>
        <taxon>Bacteria</taxon>
        <taxon>Bacillati</taxon>
        <taxon>Bacillota</taxon>
        <taxon>Clostridia</taxon>
        <taxon>Lachnospirales</taxon>
        <taxon>Vallitaleaceae</taxon>
        <taxon>Vallitalea</taxon>
    </lineage>
</organism>
<dbReference type="Pfam" id="PF12833">
    <property type="entry name" value="HTH_18"/>
    <property type="match status" value="1"/>
</dbReference>
<feature type="domain" description="HTH araC/xylS-type" evidence="4">
    <location>
        <begin position="179"/>
        <end position="276"/>
    </location>
</feature>
<keyword evidence="1" id="KW-0805">Transcription regulation</keyword>
<evidence type="ECO:0000256" key="3">
    <source>
        <dbReference type="ARBA" id="ARBA00023163"/>
    </source>
</evidence>